<reference evidence="3" key="1">
    <citation type="submission" date="2022-03" db="EMBL/GenBank/DDBJ databases">
        <authorList>
            <person name="Woo C.Y."/>
        </authorList>
    </citation>
    <scope>NUCLEOTIDE SEQUENCE</scope>
    <source>
        <strain evidence="3">CYS-01</strain>
    </source>
</reference>
<feature type="chain" id="PRO_5045207916" evidence="1">
    <location>
        <begin position="22"/>
        <end position="805"/>
    </location>
</feature>
<keyword evidence="1" id="KW-0732">Signal</keyword>
<evidence type="ECO:0000313" key="4">
    <source>
        <dbReference type="Proteomes" id="UP001165460"/>
    </source>
</evidence>
<dbReference type="RefSeq" id="WP_243359322.1">
    <property type="nucleotide sequence ID" value="NZ_JALGBH010000001.1"/>
</dbReference>
<gene>
    <name evidence="3" type="ORF">MMF97_03770</name>
</gene>
<evidence type="ECO:0000313" key="3">
    <source>
        <dbReference type="EMBL" id="MCJ0741819.1"/>
    </source>
</evidence>
<evidence type="ECO:0000259" key="2">
    <source>
        <dbReference type="Pfam" id="PF14905"/>
    </source>
</evidence>
<proteinExistence type="predicted"/>
<comment type="caution">
    <text evidence="3">The sequence shown here is derived from an EMBL/GenBank/DDBJ whole genome shotgun (WGS) entry which is preliminary data.</text>
</comment>
<name>A0ABS9ZUX8_9SPHI</name>
<keyword evidence="3" id="KW-0675">Receptor</keyword>
<dbReference type="EMBL" id="JALGBH010000001">
    <property type="protein sequence ID" value="MCJ0741819.1"/>
    <property type="molecule type" value="Genomic_DNA"/>
</dbReference>
<dbReference type="Pfam" id="PF14905">
    <property type="entry name" value="OMP_b-brl_3"/>
    <property type="match status" value="1"/>
</dbReference>
<dbReference type="InterPro" id="IPR008969">
    <property type="entry name" value="CarboxyPept-like_regulatory"/>
</dbReference>
<sequence length="805" mass="89913">MKSILKLVAIIAMLWPAISTAQNTTADLQVIIKETNNQSVPYASVELKKASDQTLVKGAFSNENGSANFSSIPNGNYIIKVSAMGFAVKTSEVFSLPAKKRIEITLNHDTKQLKEVSVNATRPFIQRSEGKLLINVDATASNAGSTVLEVLEKSPGVMVDRNGGISLQGKNGVLVMIDGKQTYLSGTELNALLSSMNASQVNQIELITSPSAKYDATGNAGIINIKTKKNNQEGINGNLQIGGGRGKGYRSNNSMQFNYRKGKINAFANYAFNYNTNSTEIYADRAYFDNTNQSHLEQPSHLSSYAYIQTLKTGLDIFASEKSTVGFTLQGTLINRSNQNQATALWLDKNNTPDSVIYTTGKAPLNVRNGGINFYSRHKLNNKGEIGFDLDLLKYRNKSNQYFNNSRNDDIMAYERQSRGEIPTRLNIFSAKTDYSYPLSRGKIETGIKFSNINTDNFASYELNNSGTWFPDFNKTNHFIYKETISSAYGSFDQKSDKLSYQLGIRIENTHYSADQLGNMQKPSSNFSKNYLDIFPSGYLSYKADSLNSFTLLFTRRIDRPPYQKLNPFVLIINKYTLQKGNPDITPQRTWNFELSHTLNQFLTTTLSYSLIKDYFSQIFINESNDILVYTEGNVGKMHNYGIGLTLQLKPLSWWDATIQSNFNHKVLNNSNGLSFKSNINQLHTSMNNQFKISKTLSADLSGFYTTKARNDLQELLYPNGQLSAGLSKSIFKNAGSIKLALRDIFYTQAMEGLTTFPNAQEYFKLQTDSRVAILTFTYRFGKPLKPAKRSSGGASEEMNRAGNS</sequence>
<accession>A0ABS9ZUX8</accession>
<dbReference type="Gene3D" id="2.170.130.10">
    <property type="entry name" value="TonB-dependent receptor, plug domain"/>
    <property type="match status" value="1"/>
</dbReference>
<organism evidence="3 4">
    <name type="scientific">Pedobacter montanisoli</name>
    <dbReference type="NCBI Taxonomy" id="2923277"/>
    <lineage>
        <taxon>Bacteria</taxon>
        <taxon>Pseudomonadati</taxon>
        <taxon>Bacteroidota</taxon>
        <taxon>Sphingobacteriia</taxon>
        <taxon>Sphingobacteriales</taxon>
        <taxon>Sphingobacteriaceae</taxon>
        <taxon>Pedobacter</taxon>
    </lineage>
</organism>
<feature type="signal peptide" evidence="1">
    <location>
        <begin position="1"/>
        <end position="21"/>
    </location>
</feature>
<dbReference type="Pfam" id="PF13620">
    <property type="entry name" value="CarboxypepD_reg"/>
    <property type="match status" value="1"/>
</dbReference>
<evidence type="ECO:0000256" key="1">
    <source>
        <dbReference type="SAM" id="SignalP"/>
    </source>
</evidence>
<dbReference type="SUPFAM" id="SSF49464">
    <property type="entry name" value="Carboxypeptidase regulatory domain-like"/>
    <property type="match status" value="1"/>
</dbReference>
<dbReference type="Proteomes" id="UP001165460">
    <property type="component" value="Unassembled WGS sequence"/>
</dbReference>
<protein>
    <submittedName>
        <fullName evidence="3">TonB dependent receptor</fullName>
    </submittedName>
</protein>
<dbReference type="InterPro" id="IPR041700">
    <property type="entry name" value="OMP_b-brl_3"/>
</dbReference>
<dbReference type="InterPro" id="IPR037066">
    <property type="entry name" value="Plug_dom_sf"/>
</dbReference>
<dbReference type="SUPFAM" id="SSF56935">
    <property type="entry name" value="Porins"/>
    <property type="match status" value="1"/>
</dbReference>
<keyword evidence="4" id="KW-1185">Reference proteome</keyword>
<dbReference type="Gene3D" id="2.60.40.1120">
    <property type="entry name" value="Carboxypeptidase-like, regulatory domain"/>
    <property type="match status" value="1"/>
</dbReference>
<feature type="domain" description="Outer membrane protein beta-barrel" evidence="2">
    <location>
        <begin position="378"/>
        <end position="779"/>
    </location>
</feature>